<dbReference type="RefSeq" id="WP_017376583.1">
    <property type="nucleotide sequence ID" value="NZ_CP012508.1"/>
</dbReference>
<dbReference type="Gene3D" id="3.30.40.10">
    <property type="entry name" value="Zinc/RING finger domain, C3HC4 (zinc finger)"/>
    <property type="match status" value="1"/>
</dbReference>
<organism evidence="1 2">
    <name type="scientific">Piscirickettsia salmonis</name>
    <dbReference type="NCBI Taxonomy" id="1238"/>
    <lineage>
        <taxon>Bacteria</taxon>
        <taxon>Pseudomonadati</taxon>
        <taxon>Pseudomonadota</taxon>
        <taxon>Gammaproteobacteria</taxon>
        <taxon>Thiotrichales</taxon>
        <taxon>Piscirickettsiaceae</taxon>
        <taxon>Piscirickettsia</taxon>
    </lineage>
</organism>
<dbReference type="AlphaFoldDB" id="A0A1L6T9E0"/>
<gene>
    <name evidence="1" type="ORF">KU39_598</name>
</gene>
<dbReference type="Proteomes" id="UP000029558">
    <property type="component" value="Chromosome"/>
</dbReference>
<name>A0A1L6T9E0_PISSA</name>
<evidence type="ECO:0000313" key="2">
    <source>
        <dbReference type="Proteomes" id="UP000029558"/>
    </source>
</evidence>
<accession>A0A1L6T9E0</accession>
<dbReference type="OrthoDB" id="5618626at2"/>
<sequence>MPFQNERNYKNEVKALINAVLEGHQPGESDKYDRLFELNERIDEDPLIGLHLAQYYSTALLRLCLIPAHPEVEYGNTNSLAKLIGITTDNPFYRDIFFNDWQGMAIAEPGDRLLSEEDLKQIILRASETQEWKRSADEITIARLIPDPRNYPLLEVIPSTDWFILKEIDFRVGVPTRERLTDLGVNFQRLEKMGIDYPSLILMHREEMLALDPRQRPAPSEVRSQPLNFDVINIAIAFPIPESFVSLPYEVEQEFRRERAKLFEDPIMQTPIMIPATLAGETQPYEAVNLFNWLEKSSSSPMTRTLVTPDTIITNGYSDQLKEQYRHLVDEYTRKLEDTEGHDSENKTGLLFHDALSDADAAASAKESNPDISPG</sequence>
<proteinExistence type="predicted"/>
<evidence type="ECO:0000313" key="1">
    <source>
        <dbReference type="EMBL" id="ALB21782.1"/>
    </source>
</evidence>
<dbReference type="InterPro" id="IPR013083">
    <property type="entry name" value="Znf_RING/FYVE/PHD"/>
</dbReference>
<dbReference type="SUPFAM" id="SSF57850">
    <property type="entry name" value="RING/U-box"/>
    <property type="match status" value="1"/>
</dbReference>
<reference evidence="1 2" key="1">
    <citation type="journal article" date="2014" name="Genome Announc.">
        <title>Comparative Genome Analysis of Two Isolates of the Fish Pathogen Piscirickettsia salmonis from Different Hosts Reveals Major Differences in Virulence-Associated Secretion Systems.</title>
        <authorList>
            <person name="Bohle H."/>
            <person name="Henriquez P."/>
            <person name="Grothusen H."/>
            <person name="Navas E."/>
            <person name="Sandoval A."/>
            <person name="Bustamante F."/>
            <person name="Bustos P."/>
            <person name="Mancilla M."/>
        </authorList>
    </citation>
    <scope>NUCLEOTIDE SEQUENCE [LARGE SCALE GENOMIC DNA]</scope>
    <source>
        <strain evidence="2">B1-32597</strain>
    </source>
</reference>
<dbReference type="EMBL" id="CP012508">
    <property type="protein sequence ID" value="ALB21782.1"/>
    <property type="molecule type" value="Genomic_DNA"/>
</dbReference>
<protein>
    <submittedName>
        <fullName evidence="1">Pentapeptide repeats family protein</fullName>
    </submittedName>
</protein>